<comment type="cofactor">
    <cofactor evidence="12">
        <name>Fe(2+)</name>
        <dbReference type="ChEBI" id="CHEBI:29033"/>
    </cofactor>
</comment>
<dbReference type="InterPro" id="IPR005804">
    <property type="entry name" value="FA_desaturase_dom"/>
</dbReference>
<evidence type="ECO:0000256" key="8">
    <source>
        <dbReference type="ARBA" id="ARBA00023004"/>
    </source>
</evidence>
<dbReference type="PRINTS" id="PR00075">
    <property type="entry name" value="FACDDSATRASE"/>
</dbReference>
<dbReference type="Pfam" id="PF00487">
    <property type="entry name" value="FA_desaturase"/>
    <property type="match status" value="1"/>
</dbReference>
<evidence type="ECO:0000256" key="3">
    <source>
        <dbReference type="ARBA" id="ARBA00022516"/>
    </source>
</evidence>
<keyword evidence="9" id="KW-0443">Lipid metabolism</keyword>
<evidence type="ECO:0000256" key="9">
    <source>
        <dbReference type="ARBA" id="ARBA00023098"/>
    </source>
</evidence>
<reference evidence="15" key="1">
    <citation type="submission" date="2012-08" db="EMBL/GenBank/DDBJ databases">
        <title>Transcriptome of adult Musca domestica launches a platform for comparative house fly gene expression and characterization of differential gene expression among resistant and susceptible house flies.</title>
        <authorList>
            <person name="Liu N."/>
            <person name="Zhang L."/>
            <person name="Li M."/>
            <person name="Reid W."/>
        </authorList>
    </citation>
    <scope>NUCLEOTIDE SEQUENCE</scope>
    <source>
        <strain evidence="15">ALHF</strain>
        <tissue evidence="15">Whole body</tissue>
    </source>
</reference>
<feature type="transmembrane region" description="Helical" evidence="13">
    <location>
        <begin position="233"/>
        <end position="253"/>
    </location>
</feature>
<comment type="domain">
    <text evidence="12">The histidine box domains are involved in binding the catalytic metal ions.</text>
</comment>
<dbReference type="GO" id="GO:0005789">
    <property type="term" value="C:endoplasmic reticulum membrane"/>
    <property type="evidence" value="ECO:0007669"/>
    <property type="project" value="TreeGrafter"/>
</dbReference>
<feature type="transmembrane region" description="Helical" evidence="13">
    <location>
        <begin position="59"/>
        <end position="81"/>
    </location>
</feature>
<dbReference type="EMBL" id="KA649512">
    <property type="protein sequence ID" value="AFP64141.1"/>
    <property type="molecule type" value="mRNA"/>
</dbReference>
<dbReference type="InterPro" id="IPR015876">
    <property type="entry name" value="Acyl-CoA_DS"/>
</dbReference>
<evidence type="ECO:0000256" key="4">
    <source>
        <dbReference type="ARBA" id="ARBA00022692"/>
    </source>
</evidence>
<dbReference type="GO" id="GO:0005506">
    <property type="term" value="F:iron ion binding"/>
    <property type="evidence" value="ECO:0007669"/>
    <property type="project" value="TreeGrafter"/>
</dbReference>
<keyword evidence="10 13" id="KW-0472">Membrane</keyword>
<dbReference type="EMBL" id="KA649511">
    <property type="protein sequence ID" value="AFP64140.1"/>
    <property type="molecule type" value="mRNA"/>
</dbReference>
<keyword evidence="5" id="KW-0276">Fatty acid metabolism</keyword>
<dbReference type="VEuPathDB" id="VectorBase:MDOA013128"/>
<dbReference type="VEuPathDB" id="VectorBase:MDOMA2_006320"/>
<evidence type="ECO:0000256" key="1">
    <source>
        <dbReference type="ARBA" id="ARBA00004141"/>
    </source>
</evidence>
<evidence type="ECO:0000256" key="10">
    <source>
        <dbReference type="ARBA" id="ARBA00023136"/>
    </source>
</evidence>
<feature type="domain" description="Fatty acid desaturase" evidence="14">
    <location>
        <begin position="86"/>
        <end position="294"/>
    </location>
</feature>
<feature type="transmembrane region" description="Helical" evidence="13">
    <location>
        <begin position="87"/>
        <end position="108"/>
    </location>
</feature>
<dbReference type="AlphaFoldDB" id="T1PL97"/>
<evidence type="ECO:0000259" key="14">
    <source>
        <dbReference type="Pfam" id="PF00487"/>
    </source>
</evidence>
<dbReference type="PANTHER" id="PTHR11351:SF31">
    <property type="entry name" value="DESATURASE 1, ISOFORM A-RELATED"/>
    <property type="match status" value="1"/>
</dbReference>
<dbReference type="GO" id="GO:0006636">
    <property type="term" value="P:unsaturated fatty acid biosynthetic process"/>
    <property type="evidence" value="ECO:0007669"/>
    <property type="project" value="TreeGrafter"/>
</dbReference>
<evidence type="ECO:0000256" key="2">
    <source>
        <dbReference type="ARBA" id="ARBA00009295"/>
    </source>
</evidence>
<evidence type="ECO:0000256" key="12">
    <source>
        <dbReference type="RuleBase" id="RU000581"/>
    </source>
</evidence>
<keyword evidence="6 13" id="KW-1133">Transmembrane helix</keyword>
<keyword evidence="7 12" id="KW-0560">Oxidoreductase</keyword>
<evidence type="ECO:0000256" key="7">
    <source>
        <dbReference type="ARBA" id="ARBA00023002"/>
    </source>
</evidence>
<keyword evidence="8" id="KW-0408">Iron</keyword>
<accession>T1PL97</accession>
<comment type="similarity">
    <text evidence="2 12">Belongs to the fatty acid desaturase type 1 family.</text>
</comment>
<evidence type="ECO:0000313" key="15">
    <source>
        <dbReference type="EMBL" id="AFP64140.1"/>
    </source>
</evidence>
<protein>
    <submittedName>
        <fullName evidence="15">Fatty acid desaturase</fullName>
    </submittedName>
</protein>
<name>T1PL97_MUSDO</name>
<keyword evidence="4 12" id="KW-0812">Transmembrane</keyword>
<keyword evidence="11 12" id="KW-0275">Fatty acid biosynthesis</keyword>
<dbReference type="PANTHER" id="PTHR11351">
    <property type="entry name" value="ACYL-COA DESATURASE"/>
    <property type="match status" value="1"/>
</dbReference>
<evidence type="ECO:0000256" key="11">
    <source>
        <dbReference type="ARBA" id="ARBA00023160"/>
    </source>
</evidence>
<organism evidence="15">
    <name type="scientific">Musca domestica</name>
    <name type="common">House fly</name>
    <dbReference type="NCBI Taxonomy" id="7370"/>
    <lineage>
        <taxon>Eukaryota</taxon>
        <taxon>Metazoa</taxon>
        <taxon>Ecdysozoa</taxon>
        <taxon>Arthropoda</taxon>
        <taxon>Hexapoda</taxon>
        <taxon>Insecta</taxon>
        <taxon>Pterygota</taxon>
        <taxon>Neoptera</taxon>
        <taxon>Endopterygota</taxon>
        <taxon>Diptera</taxon>
        <taxon>Brachycera</taxon>
        <taxon>Muscomorpha</taxon>
        <taxon>Muscoidea</taxon>
        <taxon>Muscidae</taxon>
        <taxon>Musca</taxon>
    </lineage>
</organism>
<evidence type="ECO:0000256" key="13">
    <source>
        <dbReference type="SAM" id="Phobius"/>
    </source>
</evidence>
<feature type="transmembrane region" description="Helical" evidence="13">
    <location>
        <begin position="206"/>
        <end position="227"/>
    </location>
</feature>
<proteinExistence type="evidence at transcript level"/>
<dbReference type="GO" id="GO:0004768">
    <property type="term" value="F:stearoyl-CoA 9-desaturase activity"/>
    <property type="evidence" value="ECO:0007669"/>
    <property type="project" value="TreeGrafter"/>
</dbReference>
<sequence length="372" mass="42597">MPPRSTTVANNDEPLDTTELAGGSKQTGVLFEADADTADGALAADITQFKKAEKRKLKLVWRNIILFGYLHLAALYGGYLFFAKAKWATVFFSIFLYSIGVLGITAGAHRLYAHRSYKAKWPLRLILMIFNTIAFQDAAYHWARDHRVHHKYSETDADPHNATRGFFFSHIGWLLCKKHPEVKAKGKGVDLSDLKADPIIMFQKKYYLILMPILCFILPTMIPMYGWNESFMNSWFVATMFRWCFILNITWLVNSAAHKFGGKPYDKYINPAENKSVAILAFGEGWHNYHHVFPWDYKTAEFGNYSMNMTTGFIDFFAKIGWAYDLKTVSADIIKKRVKRTGDGSHATWGWGDKDQPKDEIDNAIIINKKDE</sequence>
<dbReference type="CDD" id="cd03505">
    <property type="entry name" value="Delta9-FADS-like"/>
    <property type="match status" value="1"/>
</dbReference>
<evidence type="ECO:0000256" key="6">
    <source>
        <dbReference type="ARBA" id="ARBA00022989"/>
    </source>
</evidence>
<keyword evidence="3 12" id="KW-0444">Lipid biosynthesis</keyword>
<comment type="subcellular location">
    <subcellularLocation>
        <location evidence="1">Membrane</location>
        <topology evidence="1">Multi-pass membrane protein</topology>
    </subcellularLocation>
</comment>
<evidence type="ECO:0000256" key="5">
    <source>
        <dbReference type="ARBA" id="ARBA00022832"/>
    </source>
</evidence>